<feature type="transmembrane region" description="Helical" evidence="2">
    <location>
        <begin position="99"/>
        <end position="118"/>
    </location>
</feature>
<gene>
    <name evidence="3" type="ORF">BG844_26625</name>
</gene>
<dbReference type="RefSeq" id="WP_071808101.1">
    <property type="nucleotide sequence ID" value="NZ_MEIA01000347.1"/>
</dbReference>
<evidence type="ECO:0000256" key="1">
    <source>
        <dbReference type="SAM" id="MobiDB-lite"/>
    </source>
</evidence>
<feature type="transmembrane region" description="Helical" evidence="2">
    <location>
        <begin position="160"/>
        <end position="177"/>
    </location>
</feature>
<dbReference type="EMBL" id="MEIA01000347">
    <property type="protein sequence ID" value="OJF11388.1"/>
    <property type="molecule type" value="Genomic_DNA"/>
</dbReference>
<feature type="transmembrane region" description="Helical" evidence="2">
    <location>
        <begin position="183"/>
        <end position="201"/>
    </location>
</feature>
<feature type="transmembrane region" description="Helical" evidence="2">
    <location>
        <begin position="130"/>
        <end position="148"/>
    </location>
</feature>
<evidence type="ECO:0000256" key="2">
    <source>
        <dbReference type="SAM" id="Phobius"/>
    </source>
</evidence>
<proteinExistence type="predicted"/>
<name>A0A1K0GK62_9ACTN</name>
<organism evidence="3 4">
    <name type="scientific">Couchioplanes caeruleus subsp. caeruleus</name>
    <dbReference type="NCBI Taxonomy" id="56427"/>
    <lineage>
        <taxon>Bacteria</taxon>
        <taxon>Bacillati</taxon>
        <taxon>Actinomycetota</taxon>
        <taxon>Actinomycetes</taxon>
        <taxon>Micromonosporales</taxon>
        <taxon>Micromonosporaceae</taxon>
        <taxon>Couchioplanes</taxon>
    </lineage>
</organism>
<accession>A0A1K0GK62</accession>
<keyword evidence="2" id="KW-1133">Transmembrane helix</keyword>
<feature type="compositionally biased region" description="Polar residues" evidence="1">
    <location>
        <begin position="1"/>
        <end position="15"/>
    </location>
</feature>
<sequence length="211" mass="22007">MTITTAPAQARTDVTTAAPAGTTARQVRRTGIAVAAGSLVWAASMAAVSPQSTDSFDITISDLGALPFQLSLFALVTTQLRTAATGTSRLARGLLGTEYVLLTLATVWTALHGLVPAFRDDTWLAVLDAFWPLSMLGMFVIGVKIAFAGRWRGVARAWPLVAESWAVVAVPAIGILGASGGRFVGAAHLLVGYVALGLILARRPHLTGARD</sequence>
<protein>
    <submittedName>
        <fullName evidence="3">Uncharacterized protein</fullName>
    </submittedName>
</protein>
<feature type="region of interest" description="Disordered" evidence="1">
    <location>
        <begin position="1"/>
        <end position="20"/>
    </location>
</feature>
<dbReference type="Proteomes" id="UP000182486">
    <property type="component" value="Unassembled WGS sequence"/>
</dbReference>
<evidence type="ECO:0000313" key="3">
    <source>
        <dbReference type="EMBL" id="OJF11388.1"/>
    </source>
</evidence>
<keyword evidence="4" id="KW-1185">Reference proteome</keyword>
<evidence type="ECO:0000313" key="4">
    <source>
        <dbReference type="Proteomes" id="UP000182486"/>
    </source>
</evidence>
<reference evidence="3 4" key="1">
    <citation type="submission" date="2016-09" db="EMBL/GenBank/DDBJ databases">
        <title>Couchioplanes caeruleus draft genome sequence.</title>
        <authorList>
            <person name="Sheehan J."/>
            <person name="Caffrey P."/>
        </authorList>
    </citation>
    <scope>NUCLEOTIDE SEQUENCE [LARGE SCALE GENOMIC DNA]</scope>
    <source>
        <strain evidence="3 4">DSM 43634</strain>
    </source>
</reference>
<keyword evidence="2" id="KW-0812">Transmembrane</keyword>
<comment type="caution">
    <text evidence="3">The sequence shown here is derived from an EMBL/GenBank/DDBJ whole genome shotgun (WGS) entry which is preliminary data.</text>
</comment>
<keyword evidence="2" id="KW-0472">Membrane</keyword>
<dbReference type="AlphaFoldDB" id="A0A1K0GK62"/>